<feature type="transmembrane region" description="Helical" evidence="1">
    <location>
        <begin position="61"/>
        <end position="80"/>
    </location>
</feature>
<keyword evidence="1" id="KW-1133">Transmembrane helix</keyword>
<evidence type="ECO:0000313" key="3">
    <source>
        <dbReference type="Proteomes" id="UP000189728"/>
    </source>
</evidence>
<protein>
    <submittedName>
        <fullName evidence="2">Uncharacterized protein</fullName>
    </submittedName>
</protein>
<dbReference type="EMBL" id="MCRK01000036">
    <property type="protein sequence ID" value="OPA77222.1"/>
    <property type="molecule type" value="Genomic_DNA"/>
</dbReference>
<sequence>MRSKRKCRKRDNNKVVKMSANAIKINRMARDVLTSPLPFIDFEKYIKTLLQKEYPEVFSPIKIDILVALSGLLILTLFYVC</sequence>
<evidence type="ECO:0000256" key="1">
    <source>
        <dbReference type="SAM" id="Phobius"/>
    </source>
</evidence>
<keyword evidence="1" id="KW-0472">Membrane</keyword>
<accession>A0AAX0LAI4</accession>
<dbReference type="Proteomes" id="UP000189728">
    <property type="component" value="Unassembled WGS sequence"/>
</dbReference>
<comment type="caution">
    <text evidence="2">The sequence shown here is derived from an EMBL/GenBank/DDBJ whole genome shotgun (WGS) entry which is preliminary data.</text>
</comment>
<name>A0AAX0LAI4_9BACT</name>
<gene>
    <name evidence="2" type="ORF">BFG04_03765</name>
</gene>
<proteinExistence type="predicted"/>
<evidence type="ECO:0000313" key="2">
    <source>
        <dbReference type="EMBL" id="OPA77222.1"/>
    </source>
</evidence>
<organism evidence="2 3">
    <name type="scientific">Campylobacter pinnipediorum subsp. pinnipediorum</name>
    <dbReference type="NCBI Taxonomy" id="1660067"/>
    <lineage>
        <taxon>Bacteria</taxon>
        <taxon>Pseudomonadati</taxon>
        <taxon>Campylobacterota</taxon>
        <taxon>Epsilonproteobacteria</taxon>
        <taxon>Campylobacterales</taxon>
        <taxon>Campylobacteraceae</taxon>
        <taxon>Campylobacter</taxon>
    </lineage>
</organism>
<dbReference type="AlphaFoldDB" id="A0AAX0LAI4"/>
<dbReference type="RefSeq" id="WP_078387695.1">
    <property type="nucleotide sequence ID" value="NZ_CP012546.1"/>
</dbReference>
<keyword evidence="1" id="KW-0812">Transmembrane</keyword>
<reference evidence="2 3" key="1">
    <citation type="submission" date="2016-08" db="EMBL/GenBank/DDBJ databases">
        <title>Campylobacter species from sea mammals.</title>
        <authorList>
            <person name="Gilbert M.J."/>
            <person name="Byrne B.A."/>
            <person name="Zomer A.L."/>
            <person name="Wagenaar J.A."/>
        </authorList>
    </citation>
    <scope>NUCLEOTIDE SEQUENCE [LARGE SCALE GENOMIC DNA]</scope>
    <source>
        <strain evidence="2 3">1105248</strain>
    </source>
</reference>